<evidence type="ECO:0000256" key="3">
    <source>
        <dbReference type="ARBA" id="ARBA00022827"/>
    </source>
</evidence>
<evidence type="ECO:0000313" key="7">
    <source>
        <dbReference type="Proteomes" id="UP001446871"/>
    </source>
</evidence>
<gene>
    <name evidence="6" type="ORF">PG996_014052</name>
</gene>
<dbReference type="PRINTS" id="PR00411">
    <property type="entry name" value="PNDRDTASEI"/>
</dbReference>
<keyword evidence="3" id="KW-0274">FAD</keyword>
<comment type="similarity">
    <text evidence="1">Belongs to the FAD-dependent oxidoreductase family.</text>
</comment>
<evidence type="ECO:0000256" key="2">
    <source>
        <dbReference type="ARBA" id="ARBA00022630"/>
    </source>
</evidence>
<organism evidence="6 7">
    <name type="scientific">Apiospora saccharicola</name>
    <dbReference type="NCBI Taxonomy" id="335842"/>
    <lineage>
        <taxon>Eukaryota</taxon>
        <taxon>Fungi</taxon>
        <taxon>Dikarya</taxon>
        <taxon>Ascomycota</taxon>
        <taxon>Pezizomycotina</taxon>
        <taxon>Sordariomycetes</taxon>
        <taxon>Xylariomycetidae</taxon>
        <taxon>Amphisphaeriales</taxon>
        <taxon>Apiosporaceae</taxon>
        <taxon>Apiospora</taxon>
    </lineage>
</organism>
<comment type="caution">
    <text evidence="6">The sequence shown here is derived from an EMBL/GenBank/DDBJ whole genome shotgun (WGS) entry which is preliminary data.</text>
</comment>
<reference evidence="6 7" key="1">
    <citation type="submission" date="2023-01" db="EMBL/GenBank/DDBJ databases">
        <title>Analysis of 21 Apiospora genomes using comparative genomics revels a genus with tremendous synthesis potential of carbohydrate active enzymes and secondary metabolites.</title>
        <authorList>
            <person name="Sorensen T."/>
        </authorList>
    </citation>
    <scope>NUCLEOTIDE SEQUENCE [LARGE SCALE GENOMIC DNA]</scope>
    <source>
        <strain evidence="6 7">CBS 83171</strain>
    </source>
</reference>
<evidence type="ECO:0000256" key="1">
    <source>
        <dbReference type="ARBA" id="ARBA00006442"/>
    </source>
</evidence>
<keyword evidence="7" id="KW-1185">Reference proteome</keyword>
<accession>A0ABR1TH65</accession>
<evidence type="ECO:0000256" key="4">
    <source>
        <dbReference type="ARBA" id="ARBA00023002"/>
    </source>
</evidence>
<dbReference type="InterPro" id="IPR023753">
    <property type="entry name" value="FAD/NAD-binding_dom"/>
</dbReference>
<protein>
    <recommendedName>
        <fullName evidence="5">FAD/NAD(P)-binding domain-containing protein</fullName>
    </recommendedName>
</protein>
<feature type="domain" description="FAD/NAD(P)-binding" evidence="5">
    <location>
        <begin position="38"/>
        <end position="357"/>
    </location>
</feature>
<dbReference type="EMBL" id="JAQQWM010000009">
    <property type="protein sequence ID" value="KAK8045988.1"/>
    <property type="molecule type" value="Genomic_DNA"/>
</dbReference>
<dbReference type="SUPFAM" id="SSF51905">
    <property type="entry name" value="FAD/NAD(P)-binding domain"/>
    <property type="match status" value="1"/>
</dbReference>
<keyword evidence="4" id="KW-0560">Oxidoreductase</keyword>
<dbReference type="Gene3D" id="3.50.50.100">
    <property type="match status" value="1"/>
</dbReference>
<proteinExistence type="inferred from homology"/>
<evidence type="ECO:0000313" key="6">
    <source>
        <dbReference type="EMBL" id="KAK8045988.1"/>
    </source>
</evidence>
<dbReference type="PANTHER" id="PTHR43735">
    <property type="entry name" value="APOPTOSIS-INDUCING FACTOR 1"/>
    <property type="match status" value="1"/>
</dbReference>
<keyword evidence="2" id="KW-0285">Flavoprotein</keyword>
<dbReference type="Proteomes" id="UP001446871">
    <property type="component" value="Unassembled WGS sequence"/>
</dbReference>
<dbReference type="PRINTS" id="PR00368">
    <property type="entry name" value="FADPNR"/>
</dbReference>
<name>A0ABR1TH65_9PEZI</name>
<dbReference type="InterPro" id="IPR036188">
    <property type="entry name" value="FAD/NAD-bd_sf"/>
</dbReference>
<evidence type="ECO:0000259" key="5">
    <source>
        <dbReference type="Pfam" id="PF07992"/>
    </source>
</evidence>
<sequence length="436" mass="47506">MPAYLYQSLLAVFHWFTAYYFQSATLGSSLLASAPTKHIVIVGGSFSALHTAHRILKNAKSVLGSRGGKGQFKLTLVSRDSHFYWNLASPRAIIPGQFTDEQMSQPIAEGFRRYSDAGQPFEFVLASITGLDAGAKRIELVGVGGGEEEGEGEGDDHNRRTLDYDFLVLATGASQKVSEVPFKSMGSTEATMAALHDMQNRVGRAKTVVVVGAGPTGVETAAEIKFAYGDKKEVILISSLGSILPGRPEKVARAALQKVRALGVDVRLSTRVLNTKQLEDGRTELTLDGPGVDDSGDDARMVTDLHIPAYGETPNSFYMPREFLDKDGHILTGDYLDVPGADGVYALGDVTNVDPAQFVYMDVQTKHMAKNLLLALAGKPLKPYKPATWAIFGLQIGRNDSTGHFNSIQFPYWLMVWVRKNLYTEWLPGTIDGSRL</sequence>
<dbReference type="Pfam" id="PF07992">
    <property type="entry name" value="Pyr_redox_2"/>
    <property type="match status" value="1"/>
</dbReference>
<dbReference type="PANTHER" id="PTHR43735:SF3">
    <property type="entry name" value="FERROPTOSIS SUPPRESSOR PROTEIN 1"/>
    <property type="match status" value="1"/>
</dbReference>